<name>A0A9P0HGK0_NEZVI</name>
<keyword evidence="2" id="KW-1185">Reference proteome</keyword>
<sequence>MNGGFGWWSLSPLTINSANPLGRHMSRLFQLPMSIRRVGGEEEGGLGICKLDPRILRRARREVWVNGRPGLARDDLSALDRTASLFPLDLPRLGCSLWRPSFFTVISLR</sequence>
<dbReference type="AlphaFoldDB" id="A0A9P0HGK0"/>
<gene>
    <name evidence="1" type="ORF">NEZAVI_LOCUS10407</name>
</gene>
<accession>A0A9P0HGK0</accession>
<dbReference type="Proteomes" id="UP001152798">
    <property type="component" value="Chromosome 5"/>
</dbReference>
<reference evidence="1" key="1">
    <citation type="submission" date="2022-01" db="EMBL/GenBank/DDBJ databases">
        <authorList>
            <person name="King R."/>
        </authorList>
    </citation>
    <scope>NUCLEOTIDE SEQUENCE</scope>
</reference>
<proteinExistence type="predicted"/>
<protein>
    <submittedName>
        <fullName evidence="1">Uncharacterized protein</fullName>
    </submittedName>
</protein>
<evidence type="ECO:0000313" key="1">
    <source>
        <dbReference type="EMBL" id="CAH1401372.1"/>
    </source>
</evidence>
<organism evidence="1 2">
    <name type="scientific">Nezara viridula</name>
    <name type="common">Southern green stink bug</name>
    <name type="synonym">Cimex viridulus</name>
    <dbReference type="NCBI Taxonomy" id="85310"/>
    <lineage>
        <taxon>Eukaryota</taxon>
        <taxon>Metazoa</taxon>
        <taxon>Ecdysozoa</taxon>
        <taxon>Arthropoda</taxon>
        <taxon>Hexapoda</taxon>
        <taxon>Insecta</taxon>
        <taxon>Pterygota</taxon>
        <taxon>Neoptera</taxon>
        <taxon>Paraneoptera</taxon>
        <taxon>Hemiptera</taxon>
        <taxon>Heteroptera</taxon>
        <taxon>Panheteroptera</taxon>
        <taxon>Pentatomomorpha</taxon>
        <taxon>Pentatomoidea</taxon>
        <taxon>Pentatomidae</taxon>
        <taxon>Pentatominae</taxon>
        <taxon>Nezara</taxon>
    </lineage>
</organism>
<evidence type="ECO:0000313" key="2">
    <source>
        <dbReference type="Proteomes" id="UP001152798"/>
    </source>
</evidence>
<dbReference type="EMBL" id="OV725081">
    <property type="protein sequence ID" value="CAH1401372.1"/>
    <property type="molecule type" value="Genomic_DNA"/>
</dbReference>